<dbReference type="AlphaFoldDB" id="A0A381W2P8"/>
<protein>
    <submittedName>
        <fullName evidence="1">Uncharacterized protein</fullName>
    </submittedName>
</protein>
<dbReference type="EMBL" id="UINC01010492">
    <property type="protein sequence ID" value="SVA46641.1"/>
    <property type="molecule type" value="Genomic_DNA"/>
</dbReference>
<reference evidence="1" key="1">
    <citation type="submission" date="2018-05" db="EMBL/GenBank/DDBJ databases">
        <authorList>
            <person name="Lanie J.A."/>
            <person name="Ng W.-L."/>
            <person name="Kazmierczak K.M."/>
            <person name="Andrzejewski T.M."/>
            <person name="Davidsen T.M."/>
            <person name="Wayne K.J."/>
            <person name="Tettelin H."/>
            <person name="Glass J.I."/>
            <person name="Rusch D."/>
            <person name="Podicherti R."/>
            <person name="Tsui H.-C.T."/>
            <person name="Winkler M.E."/>
        </authorList>
    </citation>
    <scope>NUCLEOTIDE SEQUENCE</scope>
</reference>
<name>A0A381W2P8_9ZZZZ</name>
<evidence type="ECO:0000313" key="1">
    <source>
        <dbReference type="EMBL" id="SVA46641.1"/>
    </source>
</evidence>
<accession>A0A381W2P8</accession>
<sequence>MMSSRFVIALGAIGLLAVGSTQVSASGELNVLT</sequence>
<gene>
    <name evidence="1" type="ORF">METZ01_LOCUS99495</name>
</gene>
<organism evidence="1">
    <name type="scientific">marine metagenome</name>
    <dbReference type="NCBI Taxonomy" id="408172"/>
    <lineage>
        <taxon>unclassified sequences</taxon>
        <taxon>metagenomes</taxon>
        <taxon>ecological metagenomes</taxon>
    </lineage>
</organism>
<feature type="non-terminal residue" evidence="1">
    <location>
        <position position="33"/>
    </location>
</feature>
<proteinExistence type="predicted"/>